<keyword evidence="6" id="KW-0472">Membrane</keyword>
<name>T1HRF9_RHOPR</name>
<dbReference type="InterPro" id="IPR031424">
    <property type="entry name" value="QVR-like"/>
</dbReference>
<dbReference type="FunCoup" id="T1HRF9">
    <property type="interactions" value="37"/>
</dbReference>
<dbReference type="Pfam" id="PF17064">
    <property type="entry name" value="QVR"/>
    <property type="match status" value="1"/>
</dbReference>
<dbReference type="eggNOG" id="ENOG502SENT">
    <property type="taxonomic scope" value="Eukaryota"/>
</dbReference>
<evidence type="ECO:0000313" key="9">
    <source>
        <dbReference type="EnsemblMetazoa" id="RPRC006629-PA"/>
    </source>
</evidence>
<protein>
    <submittedName>
        <fullName evidence="9">Protein quiver</fullName>
    </submittedName>
</protein>
<keyword evidence="3" id="KW-0812">Transmembrane</keyword>
<comment type="subcellular location">
    <subcellularLocation>
        <location evidence="1">Membrane</location>
        <topology evidence="1">Lipid-anchor</topology>
        <topology evidence="1">GPI-anchor</topology>
    </subcellularLocation>
</comment>
<keyword evidence="5" id="KW-1133">Transmembrane helix</keyword>
<keyword evidence="4" id="KW-0732">Signal</keyword>
<evidence type="ECO:0000256" key="4">
    <source>
        <dbReference type="ARBA" id="ARBA00022729"/>
    </source>
</evidence>
<evidence type="ECO:0000256" key="3">
    <source>
        <dbReference type="ARBA" id="ARBA00022692"/>
    </source>
</evidence>
<evidence type="ECO:0000256" key="8">
    <source>
        <dbReference type="ARBA" id="ARBA00023288"/>
    </source>
</evidence>
<accession>T1HRF9</accession>
<sequence length="157" mass="17247">MYAFILFVIVAFTINTGCCIKCYDCDSEFSKKCLDPFVKNDMGQTDCSSKIAAKITGMFGIATGGAPKEYICIKTNTSTLLSTKIERGCIPKPEKNNYCEEVKKGSFFTGTVHFCGTCESDGCNGAGKLKEIWLAIIVASLVCVFQNFYQICGEIWI</sequence>
<evidence type="ECO:0000256" key="7">
    <source>
        <dbReference type="ARBA" id="ARBA00023180"/>
    </source>
</evidence>
<dbReference type="Proteomes" id="UP000015103">
    <property type="component" value="Unassembled WGS sequence"/>
</dbReference>
<dbReference type="InParanoid" id="T1HRF9"/>
<organism evidence="9 10">
    <name type="scientific">Rhodnius prolixus</name>
    <name type="common">Triatomid bug</name>
    <dbReference type="NCBI Taxonomy" id="13249"/>
    <lineage>
        <taxon>Eukaryota</taxon>
        <taxon>Metazoa</taxon>
        <taxon>Ecdysozoa</taxon>
        <taxon>Arthropoda</taxon>
        <taxon>Hexapoda</taxon>
        <taxon>Insecta</taxon>
        <taxon>Pterygota</taxon>
        <taxon>Neoptera</taxon>
        <taxon>Paraneoptera</taxon>
        <taxon>Hemiptera</taxon>
        <taxon>Heteroptera</taxon>
        <taxon>Panheteroptera</taxon>
        <taxon>Cimicomorpha</taxon>
        <taxon>Reduviidae</taxon>
        <taxon>Triatominae</taxon>
        <taxon>Rhodnius</taxon>
    </lineage>
</organism>
<keyword evidence="10" id="KW-1185">Reference proteome</keyword>
<evidence type="ECO:0000313" key="10">
    <source>
        <dbReference type="Proteomes" id="UP000015103"/>
    </source>
</evidence>
<dbReference type="AlphaFoldDB" id="T1HRF9"/>
<evidence type="ECO:0000256" key="2">
    <source>
        <dbReference type="ARBA" id="ARBA00022622"/>
    </source>
</evidence>
<dbReference type="PANTHER" id="PTHR33562">
    <property type="entry name" value="ATILLA, ISOFORM B-RELATED-RELATED"/>
    <property type="match status" value="1"/>
</dbReference>
<keyword evidence="2" id="KW-0336">GPI-anchor</keyword>
<keyword evidence="7" id="KW-0325">Glycoprotein</keyword>
<dbReference type="HOGENOM" id="CLU_126345_0_1_1"/>
<evidence type="ECO:0000256" key="6">
    <source>
        <dbReference type="ARBA" id="ARBA00023136"/>
    </source>
</evidence>
<reference evidence="9" key="1">
    <citation type="submission" date="2015-05" db="UniProtKB">
        <authorList>
            <consortium name="EnsemblMetazoa"/>
        </authorList>
    </citation>
    <scope>IDENTIFICATION</scope>
</reference>
<dbReference type="GO" id="GO:0032222">
    <property type="term" value="P:regulation of synaptic transmission, cholinergic"/>
    <property type="evidence" value="ECO:0007669"/>
    <property type="project" value="InterPro"/>
</dbReference>
<dbReference type="GO" id="GO:0030431">
    <property type="term" value="P:sleep"/>
    <property type="evidence" value="ECO:0007669"/>
    <property type="project" value="InterPro"/>
</dbReference>
<dbReference type="VEuPathDB" id="VectorBase:RPRC006629"/>
<dbReference type="InterPro" id="IPR050975">
    <property type="entry name" value="Sleep_regulator"/>
</dbReference>
<evidence type="ECO:0000256" key="5">
    <source>
        <dbReference type="ARBA" id="ARBA00022989"/>
    </source>
</evidence>
<evidence type="ECO:0000256" key="1">
    <source>
        <dbReference type="ARBA" id="ARBA00004589"/>
    </source>
</evidence>
<dbReference type="EMBL" id="ACPB03031755">
    <property type="status" value="NOT_ANNOTATED_CDS"/>
    <property type="molecule type" value="Genomic_DNA"/>
</dbReference>
<proteinExistence type="predicted"/>
<dbReference type="GO" id="GO:0098552">
    <property type="term" value="C:side of membrane"/>
    <property type="evidence" value="ECO:0007669"/>
    <property type="project" value="UniProtKB-KW"/>
</dbReference>
<keyword evidence="8" id="KW-0449">Lipoprotein</keyword>
<dbReference type="EnsemblMetazoa" id="RPRC006629-RA">
    <property type="protein sequence ID" value="RPRC006629-PA"/>
    <property type="gene ID" value="RPRC006629"/>
</dbReference>